<gene>
    <name evidence="1" type="ORF">Pmar_PMAR000563</name>
</gene>
<accession>C5LIZ1</accession>
<name>C5LIZ1_PERM5</name>
<proteinExistence type="predicted"/>
<dbReference type="OrthoDB" id="10448099at2759"/>
<dbReference type="InParanoid" id="C5LIZ1"/>
<dbReference type="GeneID" id="9047413"/>
<dbReference type="RefSeq" id="XP_002771510.1">
    <property type="nucleotide sequence ID" value="XM_002771464.1"/>
</dbReference>
<evidence type="ECO:0000313" key="2">
    <source>
        <dbReference type="Proteomes" id="UP000007800"/>
    </source>
</evidence>
<organism evidence="2">
    <name type="scientific">Perkinsus marinus (strain ATCC 50983 / TXsc)</name>
    <dbReference type="NCBI Taxonomy" id="423536"/>
    <lineage>
        <taxon>Eukaryota</taxon>
        <taxon>Sar</taxon>
        <taxon>Alveolata</taxon>
        <taxon>Perkinsozoa</taxon>
        <taxon>Perkinsea</taxon>
        <taxon>Perkinsida</taxon>
        <taxon>Perkinsidae</taxon>
        <taxon>Perkinsus</taxon>
    </lineage>
</organism>
<dbReference type="EMBL" id="GG682245">
    <property type="protein sequence ID" value="EER03326.1"/>
    <property type="molecule type" value="Genomic_DNA"/>
</dbReference>
<evidence type="ECO:0000313" key="1">
    <source>
        <dbReference type="EMBL" id="EER03326.1"/>
    </source>
</evidence>
<reference evidence="1 2" key="1">
    <citation type="submission" date="2008-07" db="EMBL/GenBank/DDBJ databases">
        <authorList>
            <person name="El-Sayed N."/>
            <person name="Caler E."/>
            <person name="Inman J."/>
            <person name="Amedeo P."/>
            <person name="Hass B."/>
            <person name="Wortman J."/>
        </authorList>
    </citation>
    <scope>NUCLEOTIDE SEQUENCE [LARGE SCALE GENOMIC DNA]</scope>
    <source>
        <strain evidence="2">ATCC 50983 / TXsc</strain>
    </source>
</reference>
<dbReference type="OMA" id="PENERNH"/>
<keyword evidence="2" id="KW-1185">Reference proteome</keyword>
<dbReference type="AlphaFoldDB" id="C5LIZ1"/>
<dbReference type="Proteomes" id="UP000007800">
    <property type="component" value="Unassembled WGS sequence"/>
</dbReference>
<protein>
    <submittedName>
        <fullName evidence="1">Uncharacterized protein</fullName>
    </submittedName>
</protein>
<sequence length="194" mass="22122">MAEITPAVVESARHRGVSLAEQIMTTLREETPENERNHRKTIVNSVKMLDAARTWTDDVLRSVADDMVRSEPIGPQNYQGEPVYIDFVHNTYIDEFANACRYVVDRVLDGLDSSCLFVECGGMEKVAEAAVSDKLPPCWGHMTYGHPNLRYQILTLVKQVAHFNHQHHARHTQFYSEDPSNDSELLSVRGYKLY</sequence>